<name>A0A964BRQ7_9CYAN</name>
<proteinExistence type="predicted"/>
<dbReference type="Gene3D" id="3.40.50.2300">
    <property type="match status" value="1"/>
</dbReference>
<protein>
    <submittedName>
        <fullName evidence="5">Response regulator</fullName>
    </submittedName>
</protein>
<evidence type="ECO:0000313" key="6">
    <source>
        <dbReference type="Proteomes" id="UP000729733"/>
    </source>
</evidence>
<keyword evidence="1 3" id="KW-0597">Phosphoprotein</keyword>
<sequence>MKTVLVVDDLKAQLNLISGYLEQEGFKVVTAENGNDALEKATAQTPDLVITDLVMPEMSGLEFCRKLKKNPETAEIPVIACTTKDRDMDKKWAKKQGVVAYLVKPFTREEIITAVKRSVG</sequence>
<comment type="caution">
    <text evidence="5">The sequence shown here is derived from an EMBL/GenBank/DDBJ whole genome shotgun (WGS) entry which is preliminary data.</text>
</comment>
<dbReference type="InterPro" id="IPR050595">
    <property type="entry name" value="Bact_response_regulator"/>
</dbReference>
<keyword evidence="6" id="KW-1185">Reference proteome</keyword>
<dbReference type="InterPro" id="IPR011006">
    <property type="entry name" value="CheY-like_superfamily"/>
</dbReference>
<feature type="modified residue" description="4-aspartylphosphate" evidence="3">
    <location>
        <position position="52"/>
    </location>
</feature>
<dbReference type="InterPro" id="IPR001789">
    <property type="entry name" value="Sig_transdc_resp-reg_receiver"/>
</dbReference>
<reference evidence="5" key="1">
    <citation type="journal article" date="2021" name="Antonie Van Leeuwenhoek">
        <title>Draft genome and description of Waterburya agarophytonicola gen. nov. sp. nov. (Pleurocapsales, Cyanobacteria): a seaweed symbiont.</title>
        <authorList>
            <person name="Bonthond G."/>
            <person name="Shalygin S."/>
            <person name="Bayer T."/>
            <person name="Weinberger F."/>
        </authorList>
    </citation>
    <scope>NUCLEOTIDE SEQUENCE</scope>
    <source>
        <strain evidence="5">KI4</strain>
    </source>
</reference>
<gene>
    <name evidence="5" type="ORF">I4641_11215</name>
</gene>
<evidence type="ECO:0000256" key="3">
    <source>
        <dbReference type="PROSITE-ProRule" id="PRU00169"/>
    </source>
</evidence>
<feature type="domain" description="Response regulatory" evidence="4">
    <location>
        <begin position="3"/>
        <end position="119"/>
    </location>
</feature>
<evidence type="ECO:0000256" key="1">
    <source>
        <dbReference type="ARBA" id="ARBA00022553"/>
    </source>
</evidence>
<evidence type="ECO:0000256" key="2">
    <source>
        <dbReference type="ARBA" id="ARBA00023012"/>
    </source>
</evidence>
<organism evidence="5 6">
    <name type="scientific">Waterburya agarophytonicola KI4</name>
    <dbReference type="NCBI Taxonomy" id="2874699"/>
    <lineage>
        <taxon>Bacteria</taxon>
        <taxon>Bacillati</taxon>
        <taxon>Cyanobacteriota</taxon>
        <taxon>Cyanophyceae</taxon>
        <taxon>Pleurocapsales</taxon>
        <taxon>Hyellaceae</taxon>
        <taxon>Waterburya</taxon>
        <taxon>Waterburya agarophytonicola</taxon>
    </lineage>
</organism>
<evidence type="ECO:0000313" key="5">
    <source>
        <dbReference type="EMBL" id="MCC0177547.1"/>
    </source>
</evidence>
<keyword evidence="2" id="KW-0902">Two-component regulatory system</keyword>
<dbReference type="GO" id="GO:0000160">
    <property type="term" value="P:phosphorelay signal transduction system"/>
    <property type="evidence" value="ECO:0007669"/>
    <property type="project" value="UniProtKB-KW"/>
</dbReference>
<dbReference type="PANTHER" id="PTHR44591:SF14">
    <property type="entry name" value="PROTEIN PILG"/>
    <property type="match status" value="1"/>
</dbReference>
<dbReference type="SMART" id="SM00448">
    <property type="entry name" value="REC"/>
    <property type="match status" value="1"/>
</dbReference>
<dbReference type="SUPFAM" id="SSF52172">
    <property type="entry name" value="CheY-like"/>
    <property type="match status" value="1"/>
</dbReference>
<dbReference type="PROSITE" id="PS50110">
    <property type="entry name" value="RESPONSE_REGULATORY"/>
    <property type="match status" value="1"/>
</dbReference>
<dbReference type="Pfam" id="PF00072">
    <property type="entry name" value="Response_reg"/>
    <property type="match status" value="1"/>
</dbReference>
<dbReference type="EMBL" id="JADWDC010000024">
    <property type="protein sequence ID" value="MCC0177547.1"/>
    <property type="molecule type" value="Genomic_DNA"/>
</dbReference>
<dbReference type="AlphaFoldDB" id="A0A964BRQ7"/>
<evidence type="ECO:0000259" key="4">
    <source>
        <dbReference type="PROSITE" id="PS50110"/>
    </source>
</evidence>
<dbReference type="RefSeq" id="WP_229640611.1">
    <property type="nucleotide sequence ID" value="NZ_JADWDC010000024.1"/>
</dbReference>
<accession>A0A964BRQ7</accession>
<dbReference type="PANTHER" id="PTHR44591">
    <property type="entry name" value="STRESS RESPONSE REGULATOR PROTEIN 1"/>
    <property type="match status" value="1"/>
</dbReference>
<dbReference type="Proteomes" id="UP000729733">
    <property type="component" value="Unassembled WGS sequence"/>
</dbReference>